<dbReference type="InterPro" id="IPR005273">
    <property type="entry name" value="Ura-DNA_glyco_family4"/>
</dbReference>
<proteinExistence type="inferred from homology"/>
<keyword evidence="7" id="KW-0408">Iron</keyword>
<organism evidence="11 12">
    <name type="scientific">Paracraurococcus lichenis</name>
    <dbReference type="NCBI Taxonomy" id="3064888"/>
    <lineage>
        <taxon>Bacteria</taxon>
        <taxon>Pseudomonadati</taxon>
        <taxon>Pseudomonadota</taxon>
        <taxon>Alphaproteobacteria</taxon>
        <taxon>Acetobacterales</taxon>
        <taxon>Roseomonadaceae</taxon>
        <taxon>Paracraurococcus</taxon>
    </lineage>
</organism>
<dbReference type="Pfam" id="PF03167">
    <property type="entry name" value="UDG"/>
    <property type="match status" value="1"/>
</dbReference>
<evidence type="ECO:0000256" key="3">
    <source>
        <dbReference type="ARBA" id="ARBA00022485"/>
    </source>
</evidence>
<evidence type="ECO:0000313" key="11">
    <source>
        <dbReference type="EMBL" id="MDO9709240.1"/>
    </source>
</evidence>
<dbReference type="Pfam" id="PF13566">
    <property type="entry name" value="DUF4130"/>
    <property type="match status" value="1"/>
</dbReference>
<evidence type="ECO:0000256" key="9">
    <source>
        <dbReference type="ARBA" id="ARBA00023204"/>
    </source>
</evidence>
<evidence type="ECO:0000256" key="5">
    <source>
        <dbReference type="ARBA" id="ARBA00022763"/>
    </source>
</evidence>
<dbReference type="SMART" id="SM00987">
    <property type="entry name" value="UreE_C"/>
    <property type="match status" value="1"/>
</dbReference>
<dbReference type="Gene3D" id="3.40.470.10">
    <property type="entry name" value="Uracil-DNA glycosylase-like domain"/>
    <property type="match status" value="1"/>
</dbReference>
<gene>
    <name evidence="11" type="ORF">Q7A36_12875</name>
</gene>
<dbReference type="NCBIfam" id="TIGR03915">
    <property type="entry name" value="SAM_7_link_chp"/>
    <property type="match status" value="1"/>
</dbReference>
<dbReference type="EMBL" id="JAUTWS010000010">
    <property type="protein sequence ID" value="MDO9709240.1"/>
    <property type="molecule type" value="Genomic_DNA"/>
</dbReference>
<dbReference type="InterPro" id="IPR023875">
    <property type="entry name" value="DNA_repair_put"/>
</dbReference>
<keyword evidence="12" id="KW-1185">Reference proteome</keyword>
<keyword evidence="4" id="KW-0479">Metal-binding</keyword>
<name>A0ABT9DZB4_9PROT</name>
<evidence type="ECO:0000256" key="8">
    <source>
        <dbReference type="ARBA" id="ARBA00023014"/>
    </source>
</evidence>
<evidence type="ECO:0000256" key="4">
    <source>
        <dbReference type="ARBA" id="ARBA00022723"/>
    </source>
</evidence>
<dbReference type="RefSeq" id="WP_305104102.1">
    <property type="nucleotide sequence ID" value="NZ_JAUTWS010000010.1"/>
</dbReference>
<evidence type="ECO:0000256" key="6">
    <source>
        <dbReference type="ARBA" id="ARBA00022801"/>
    </source>
</evidence>
<dbReference type="PANTHER" id="PTHR33693">
    <property type="entry name" value="TYPE-5 URACIL-DNA GLYCOSYLASE"/>
    <property type="match status" value="1"/>
</dbReference>
<evidence type="ECO:0000313" key="12">
    <source>
        <dbReference type="Proteomes" id="UP001243009"/>
    </source>
</evidence>
<evidence type="ECO:0000256" key="2">
    <source>
        <dbReference type="ARBA" id="ARBA00019403"/>
    </source>
</evidence>
<dbReference type="InterPro" id="IPR036895">
    <property type="entry name" value="Uracil-DNA_glycosylase-like_sf"/>
</dbReference>
<evidence type="ECO:0000256" key="1">
    <source>
        <dbReference type="ARBA" id="ARBA00006521"/>
    </source>
</evidence>
<dbReference type="InterPro" id="IPR005122">
    <property type="entry name" value="Uracil-DNA_glycosylase-like"/>
</dbReference>
<dbReference type="PANTHER" id="PTHR33693:SF9">
    <property type="entry name" value="TYPE-4 URACIL-DNA GLYCOSYLASE"/>
    <property type="match status" value="1"/>
</dbReference>
<accession>A0ABT9DZB4</accession>
<sequence length="527" mass="58236">MSQALTIPQVAEAAMSDGIGILLPGPADFGAWRLQARRLLAAEVPPERVDWRVAGESPGLFAGAPAPDAAPVTASVPRSFLELAEIGIRHRDPARFALLYRMLWRITHGEHGLMQMATDAEVVRLQAMAKSVRRDAHKLHAFLRFRCIETPARSAEDGVRSRESAGPDMAGPKYVAWFEPEHHILEAETGFFIRRFAGLRWSILTPEASAHWDGETLRMGPGGTRREAPPEDAHEELWRAYYASIFNPARLKPAAMRAEMPVKYWKNLPEARDIPRLMAEAPRRVAEMVERGATPAAARRQRNLHVPAQPIAPPDVAEGMSPDLFSRTEDPAAALAALRAELERRNDLPPWTSSATQMVFGEGPPGAPLLFVGEQPGDEEDLAGRPFVGPAGRLFDRAAVEAGIDRPTTYVTNAVKHFKFKPTGRRRLHQSPDAGDIAYYRPFLKREIEIVAPQLVVSLGATALKSLTGKPLAITKVRGEVIETPDGLRIFPTVHPSYLLRLPDPESKEREYARFVADLKAAKREVA</sequence>
<keyword evidence="5" id="KW-0227">DNA damage</keyword>
<dbReference type="NCBIfam" id="TIGR03914">
    <property type="entry name" value="UDG_fam_dom"/>
    <property type="match status" value="1"/>
</dbReference>
<dbReference type="CDD" id="cd10030">
    <property type="entry name" value="UDG-F4_TTUDGA_SPO1dp_like"/>
    <property type="match status" value="1"/>
</dbReference>
<keyword evidence="9" id="KW-0234">DNA repair</keyword>
<reference evidence="11 12" key="1">
    <citation type="submission" date="2023-08" db="EMBL/GenBank/DDBJ databases">
        <title>The draft genome sequence of Paracraurococcus sp. LOR1-02.</title>
        <authorList>
            <person name="Kingkaew E."/>
            <person name="Tanasupawat S."/>
        </authorList>
    </citation>
    <scope>NUCLEOTIDE SEQUENCE [LARGE SCALE GENOMIC DNA]</scope>
    <source>
        <strain evidence="11 12">LOR1-02</strain>
    </source>
</reference>
<keyword evidence="3" id="KW-0004">4Fe-4S</keyword>
<comment type="caution">
    <text evidence="11">The sequence shown here is derived from an EMBL/GenBank/DDBJ whole genome shotgun (WGS) entry which is preliminary data.</text>
</comment>
<feature type="domain" description="Uracil-DNA glycosylase-like" evidence="10">
    <location>
        <begin position="360"/>
        <end position="520"/>
    </location>
</feature>
<dbReference type="SMART" id="SM00986">
    <property type="entry name" value="UDG"/>
    <property type="match status" value="1"/>
</dbReference>
<evidence type="ECO:0000256" key="7">
    <source>
        <dbReference type="ARBA" id="ARBA00023004"/>
    </source>
</evidence>
<evidence type="ECO:0000259" key="10">
    <source>
        <dbReference type="SMART" id="SM00986"/>
    </source>
</evidence>
<dbReference type="InterPro" id="IPR051536">
    <property type="entry name" value="UDG_Type-4/5"/>
</dbReference>
<dbReference type="SUPFAM" id="SSF52141">
    <property type="entry name" value="Uracil-DNA glycosylase-like"/>
    <property type="match status" value="1"/>
</dbReference>
<protein>
    <recommendedName>
        <fullName evidence="2">Type-4 uracil-DNA glycosylase</fullName>
    </recommendedName>
</protein>
<keyword evidence="6" id="KW-0378">Hydrolase</keyword>
<keyword evidence="8" id="KW-0411">Iron-sulfur</keyword>
<dbReference type="Proteomes" id="UP001243009">
    <property type="component" value="Unassembled WGS sequence"/>
</dbReference>
<comment type="similarity">
    <text evidence="1">Belongs to the uracil-DNA glycosylase (UDG) superfamily. Type 4 (UDGa) family.</text>
</comment>
<dbReference type="InterPro" id="IPR025404">
    <property type="entry name" value="DUF4130"/>
</dbReference>